<reference evidence="2 3" key="1">
    <citation type="submission" date="2018-05" db="EMBL/GenBank/DDBJ databases">
        <title>Genomic Encyclopedia of Archaeal and Bacterial Type Strains, Phase II (KMG-II): from individual species to whole genera.</title>
        <authorList>
            <person name="Goeker M."/>
        </authorList>
    </citation>
    <scope>NUCLEOTIDE SEQUENCE [LARGE SCALE GENOMIC DNA]</scope>
    <source>
        <strain evidence="2 3">DSM 22637</strain>
    </source>
</reference>
<accession>A0A316DLE5</accession>
<dbReference type="Proteomes" id="UP000245430">
    <property type="component" value="Unassembled WGS sequence"/>
</dbReference>
<evidence type="ECO:0000256" key="1">
    <source>
        <dbReference type="SAM" id="MobiDB-lite"/>
    </source>
</evidence>
<feature type="region of interest" description="Disordered" evidence="1">
    <location>
        <begin position="91"/>
        <end position="122"/>
    </location>
</feature>
<proteinExistence type="predicted"/>
<evidence type="ECO:0000313" key="3">
    <source>
        <dbReference type="Proteomes" id="UP000245430"/>
    </source>
</evidence>
<keyword evidence="3" id="KW-1185">Reference proteome</keyword>
<evidence type="ECO:0000313" key="2">
    <source>
        <dbReference type="EMBL" id="PWK18954.1"/>
    </source>
</evidence>
<comment type="caution">
    <text evidence="2">The sequence shown here is derived from an EMBL/GenBank/DDBJ whole genome shotgun (WGS) entry which is preliminary data.</text>
</comment>
<gene>
    <name evidence="2" type="ORF">LX78_01429</name>
</gene>
<sequence length="241" mass="27058">MNLSNKHKSLLITLLFSGTIVLALFNFHIRKQNELIAESYYELEPEEPKTPEELEAEKIAEAEERQASKTNKAYNETQEYKQFAQAYQPIAPPKDYVPKPSENSEESDHTESGDTNASSEIDEDVLSSYSSVNNVLNKRKPSNNAQSVNKKSSMHYSLVNRTHEFLPTPIYLCEEGGKIVINITVNAAGIVTDSYVNSSSTSDNDCLKDHALAYAKDARFNKDISKSKQLGTITFYFEGKN</sequence>
<protein>
    <submittedName>
        <fullName evidence="2">Outer membrane biosynthesis protein TonB</fullName>
    </submittedName>
</protein>
<organism evidence="2 3">
    <name type="scientific">Xanthomarina spongicola</name>
    <dbReference type="NCBI Taxonomy" id="570520"/>
    <lineage>
        <taxon>Bacteria</taxon>
        <taxon>Pseudomonadati</taxon>
        <taxon>Bacteroidota</taxon>
        <taxon>Flavobacteriia</taxon>
        <taxon>Flavobacteriales</taxon>
        <taxon>Flavobacteriaceae</taxon>
        <taxon>Xanthomarina</taxon>
    </lineage>
</organism>
<dbReference type="RefSeq" id="WP_245881496.1">
    <property type="nucleotide sequence ID" value="NZ_QGGP01000003.1"/>
</dbReference>
<name>A0A316DLE5_9FLAO</name>
<dbReference type="AlphaFoldDB" id="A0A316DLE5"/>
<dbReference type="EMBL" id="QGGP01000003">
    <property type="protein sequence ID" value="PWK18954.1"/>
    <property type="molecule type" value="Genomic_DNA"/>
</dbReference>